<evidence type="ECO:0000259" key="2">
    <source>
        <dbReference type="Pfam" id="PF23622"/>
    </source>
</evidence>
<organism evidence="3 4">
    <name type="scientific">Lupinus albus</name>
    <name type="common">White lupine</name>
    <name type="synonym">Lupinus termis</name>
    <dbReference type="NCBI Taxonomy" id="3870"/>
    <lineage>
        <taxon>Eukaryota</taxon>
        <taxon>Viridiplantae</taxon>
        <taxon>Streptophyta</taxon>
        <taxon>Embryophyta</taxon>
        <taxon>Tracheophyta</taxon>
        <taxon>Spermatophyta</taxon>
        <taxon>Magnoliopsida</taxon>
        <taxon>eudicotyledons</taxon>
        <taxon>Gunneridae</taxon>
        <taxon>Pentapetalae</taxon>
        <taxon>rosids</taxon>
        <taxon>fabids</taxon>
        <taxon>Fabales</taxon>
        <taxon>Fabaceae</taxon>
        <taxon>Papilionoideae</taxon>
        <taxon>50 kb inversion clade</taxon>
        <taxon>genistoids sensu lato</taxon>
        <taxon>core genistoids</taxon>
        <taxon>Genisteae</taxon>
        <taxon>Lupinus</taxon>
    </lineage>
</organism>
<evidence type="ECO:0000256" key="1">
    <source>
        <dbReference type="SAM" id="MobiDB-lite"/>
    </source>
</evidence>
<dbReference type="Pfam" id="PF23622">
    <property type="entry name" value="LRR_At1g61320_AtMIF1"/>
    <property type="match status" value="1"/>
</dbReference>
<name>A0A6A4NVJ3_LUPAL</name>
<comment type="caution">
    <text evidence="3">The sequence shown here is derived from an EMBL/GenBank/DDBJ whole genome shotgun (WGS) entry which is preliminary data.</text>
</comment>
<dbReference type="SUPFAM" id="SSF81383">
    <property type="entry name" value="F-box domain"/>
    <property type="match status" value="1"/>
</dbReference>
<dbReference type="OrthoDB" id="673865at2759"/>
<dbReference type="PANTHER" id="PTHR34145:SF54">
    <property type="entry name" value="FBD-ASSOCIATED F-BOX PLANT PROTEIN"/>
    <property type="match status" value="1"/>
</dbReference>
<evidence type="ECO:0000313" key="4">
    <source>
        <dbReference type="Proteomes" id="UP000447434"/>
    </source>
</evidence>
<feature type="region of interest" description="Disordered" evidence="1">
    <location>
        <begin position="1"/>
        <end position="40"/>
    </location>
</feature>
<keyword evidence="4" id="KW-1185">Reference proteome</keyword>
<feature type="domain" description="At1g61320/AtMIF1 LRR" evidence="2">
    <location>
        <begin position="105"/>
        <end position="439"/>
    </location>
</feature>
<protein>
    <submittedName>
        <fullName evidence="3">Putative F-box domain, leucine-rich repeat domain, L domain-containing protein</fullName>
    </submittedName>
</protein>
<dbReference type="InterPro" id="IPR032675">
    <property type="entry name" value="LRR_dom_sf"/>
</dbReference>
<dbReference type="InterPro" id="IPR055357">
    <property type="entry name" value="LRR_At1g61320_AtMIF1"/>
</dbReference>
<gene>
    <name evidence="3" type="ORF">Lalb_Chr20g0122271</name>
</gene>
<dbReference type="InterPro" id="IPR036047">
    <property type="entry name" value="F-box-like_dom_sf"/>
</dbReference>
<dbReference type="EMBL" id="WOCE01000020">
    <property type="protein sequence ID" value="KAE9591774.1"/>
    <property type="molecule type" value="Genomic_DNA"/>
</dbReference>
<dbReference type="Gene3D" id="3.80.10.10">
    <property type="entry name" value="Ribonuclease Inhibitor"/>
    <property type="match status" value="1"/>
</dbReference>
<sequence>MAKHPKSLSSDQSCPPPKKTKFSISPSLSSSSSSSSSHRKDPLSNLLPDVLQHVFTFLPIKEAIKTSTISTWFKRSWVQNRKLMFAHEFHRNTENLIAIVDHVFDSHVGPDIHCFQLHMNQSGAEEKIKKWLKICIQKGIQELDFSFFQRGYVLTPEFLEIPTLKILKLFNVQIAIPPVINGLRSLHTVILKNMDLIEEQLENIMHHGKLIECLDLCSCKRIRRVNIFASNHRNFRTLKIATCPNVERIEIDAPTLQRIHYCGFIINVEFIQIVPSLNVANFTFFRSRNYWRPSILENVAKHVLHARVLTTSAQFQEALATRFHDRVFQESQLSFSSLKELHLIMEGAIFCNPYDIVMFVKNCPSLEILFIDLNDYNFECGDYWEMHQRPKLNALSDYFDGIRVIKLNGFMFLKSELQLLEILLKKTRFLEALIFITPKNARIKIYEPLIPKYRDLINSWKVSPAKVGVFEHANDRSGIYPSHKKDWYI</sequence>
<reference evidence="4" key="1">
    <citation type="journal article" date="2020" name="Nat. Commun.">
        <title>Genome sequence of the cluster root forming white lupin.</title>
        <authorList>
            <person name="Hufnagel B."/>
            <person name="Marques A."/>
            <person name="Soriano A."/>
            <person name="Marques L."/>
            <person name="Divol F."/>
            <person name="Doumas P."/>
            <person name="Sallet E."/>
            <person name="Mancinotti D."/>
            <person name="Carrere S."/>
            <person name="Marande W."/>
            <person name="Arribat S."/>
            <person name="Keller J."/>
            <person name="Huneau C."/>
            <person name="Blein T."/>
            <person name="Aime D."/>
            <person name="Laguerre M."/>
            <person name="Taylor J."/>
            <person name="Schubert V."/>
            <person name="Nelson M."/>
            <person name="Geu-Flores F."/>
            <person name="Crespi M."/>
            <person name="Gallardo-Guerrero K."/>
            <person name="Delaux P.-M."/>
            <person name="Salse J."/>
            <person name="Berges H."/>
            <person name="Guyot R."/>
            <person name="Gouzy J."/>
            <person name="Peret B."/>
        </authorList>
    </citation>
    <scope>NUCLEOTIDE SEQUENCE [LARGE SCALE GENOMIC DNA]</scope>
    <source>
        <strain evidence="4">cv. Amiga</strain>
    </source>
</reference>
<dbReference type="SUPFAM" id="SSF52047">
    <property type="entry name" value="RNI-like"/>
    <property type="match status" value="1"/>
</dbReference>
<accession>A0A6A4NVJ3</accession>
<dbReference type="AlphaFoldDB" id="A0A6A4NVJ3"/>
<feature type="compositionally biased region" description="Low complexity" evidence="1">
    <location>
        <begin position="23"/>
        <end position="36"/>
    </location>
</feature>
<evidence type="ECO:0000313" key="3">
    <source>
        <dbReference type="EMBL" id="KAE9591774.1"/>
    </source>
</evidence>
<proteinExistence type="predicted"/>
<dbReference type="Proteomes" id="UP000447434">
    <property type="component" value="Chromosome 20"/>
</dbReference>
<dbReference type="InterPro" id="IPR053772">
    <property type="entry name" value="At1g61320/At1g61330-like"/>
</dbReference>
<dbReference type="PANTHER" id="PTHR34145">
    <property type="entry name" value="OS02G0105600 PROTEIN"/>
    <property type="match status" value="1"/>
</dbReference>